<dbReference type="OrthoDB" id="10261563at2759"/>
<dbReference type="AlphaFoldDB" id="A0A6A5YEM3"/>
<feature type="compositionally biased region" description="Basic and acidic residues" evidence="1">
    <location>
        <begin position="51"/>
        <end position="75"/>
    </location>
</feature>
<feature type="compositionally biased region" description="Low complexity" evidence="1">
    <location>
        <begin position="409"/>
        <end position="420"/>
    </location>
</feature>
<sequence>MPSRVEDQPATPQHIPAWKKLGLKLKYAKEEAPSPVSVTPNSTEKKKRKSGPSEDDAKTTEPGSEPDHVKTETTKKSKRRKLSPSDENDEGSAQQEKPTKNFKLIEVSEQSTAEADASEEKSKKKSKKDRKEKKDKILKSTEPLASSETQPEGTTAEASTPLRNPKLKRQKSVTFTPDTKTADGDSAQQMFKAWASSQQGSGEDFTPEEVSQFTPPPKVHPANLEATSDGSKQPSKQDIKQAKKQEKQQRKAEEAAKTAGDLPPYLQYLQQYHTDRPNWKFNKARQTDLLKNIFNIFRIPTTHDDALEAYIAGLQGAAARFRLHEQAQEVLEETSEVASSMNTAEARKAAYEAALRADLRKEKKRMREEEQDEEFRLKQRKRLRAERILAALGDVAPLPNPDASQKTVASASAQANQDAATVGMEKRVRNRKKRVTADDDSSSSSDSSDSSDDEEIPSPANSDDDASDDESSSAVSSSSEDPSSDSSDGESGSGSDGSGDEDESSSDSSSSSSESSDSDDD</sequence>
<accession>A0A6A5YEM3</accession>
<feature type="compositionally biased region" description="Polar residues" evidence="1">
    <location>
        <begin position="143"/>
        <end position="162"/>
    </location>
</feature>
<feature type="compositionally biased region" description="Acidic residues" evidence="1">
    <location>
        <begin position="449"/>
        <end position="471"/>
    </location>
</feature>
<organism evidence="3 4">
    <name type="scientific">Saccharata proteae CBS 121410</name>
    <dbReference type="NCBI Taxonomy" id="1314787"/>
    <lineage>
        <taxon>Eukaryota</taxon>
        <taxon>Fungi</taxon>
        <taxon>Dikarya</taxon>
        <taxon>Ascomycota</taxon>
        <taxon>Pezizomycotina</taxon>
        <taxon>Dothideomycetes</taxon>
        <taxon>Dothideomycetes incertae sedis</taxon>
        <taxon>Botryosphaeriales</taxon>
        <taxon>Saccharataceae</taxon>
        <taxon>Saccharata</taxon>
    </lineage>
</organism>
<dbReference type="Pfam" id="PF10180">
    <property type="entry name" value="WKF"/>
    <property type="match status" value="1"/>
</dbReference>
<feature type="compositionally biased region" description="Low complexity" evidence="1">
    <location>
        <begin position="472"/>
        <end position="490"/>
    </location>
</feature>
<feature type="compositionally biased region" description="Basic and acidic residues" evidence="1">
    <location>
        <begin position="235"/>
        <end position="256"/>
    </location>
</feature>
<dbReference type="InterPro" id="IPR019327">
    <property type="entry name" value="WKF"/>
</dbReference>
<evidence type="ECO:0000259" key="2">
    <source>
        <dbReference type="Pfam" id="PF10180"/>
    </source>
</evidence>
<feature type="compositionally biased region" description="Polar residues" evidence="1">
    <location>
        <begin position="225"/>
        <end position="234"/>
    </location>
</feature>
<proteinExistence type="predicted"/>
<feature type="compositionally biased region" description="Low complexity" evidence="1">
    <location>
        <begin position="506"/>
        <end position="515"/>
    </location>
</feature>
<feature type="region of interest" description="Disordered" evidence="1">
    <location>
        <begin position="395"/>
        <end position="521"/>
    </location>
</feature>
<gene>
    <name evidence="3" type="ORF">K490DRAFT_63392</name>
</gene>
<dbReference type="PANTHER" id="PTHR22306">
    <property type="entry name" value="CHROMOSOME 7 OPEN READING FRAME 50"/>
    <property type="match status" value="1"/>
</dbReference>
<feature type="domain" description="WKF" evidence="2">
    <location>
        <begin position="267"/>
        <end position="330"/>
    </location>
</feature>
<dbReference type="Proteomes" id="UP000799776">
    <property type="component" value="Unassembled WGS sequence"/>
</dbReference>
<dbReference type="PANTHER" id="PTHR22306:SF2">
    <property type="entry name" value="CHROMOSOME 7 OPEN READING FRAME 50"/>
    <property type="match status" value="1"/>
</dbReference>
<protein>
    <recommendedName>
        <fullName evidence="2">WKF domain-containing protein</fullName>
    </recommendedName>
</protein>
<evidence type="ECO:0000313" key="4">
    <source>
        <dbReference type="Proteomes" id="UP000799776"/>
    </source>
</evidence>
<name>A0A6A5YEM3_9PEZI</name>
<dbReference type="EMBL" id="ML978714">
    <property type="protein sequence ID" value="KAF2089254.1"/>
    <property type="molecule type" value="Genomic_DNA"/>
</dbReference>
<keyword evidence="4" id="KW-1185">Reference proteome</keyword>
<evidence type="ECO:0000313" key="3">
    <source>
        <dbReference type="EMBL" id="KAF2089254.1"/>
    </source>
</evidence>
<evidence type="ECO:0000256" key="1">
    <source>
        <dbReference type="SAM" id="MobiDB-lite"/>
    </source>
</evidence>
<feature type="region of interest" description="Disordered" evidence="1">
    <location>
        <begin position="30"/>
        <end position="262"/>
    </location>
</feature>
<reference evidence="3" key="1">
    <citation type="journal article" date="2020" name="Stud. Mycol.">
        <title>101 Dothideomycetes genomes: a test case for predicting lifestyles and emergence of pathogens.</title>
        <authorList>
            <person name="Haridas S."/>
            <person name="Albert R."/>
            <person name="Binder M."/>
            <person name="Bloem J."/>
            <person name="Labutti K."/>
            <person name="Salamov A."/>
            <person name="Andreopoulos B."/>
            <person name="Baker S."/>
            <person name="Barry K."/>
            <person name="Bills G."/>
            <person name="Bluhm B."/>
            <person name="Cannon C."/>
            <person name="Castanera R."/>
            <person name="Culley D."/>
            <person name="Daum C."/>
            <person name="Ezra D."/>
            <person name="Gonzalez J."/>
            <person name="Henrissat B."/>
            <person name="Kuo A."/>
            <person name="Liang C."/>
            <person name="Lipzen A."/>
            <person name="Lutzoni F."/>
            <person name="Magnuson J."/>
            <person name="Mondo S."/>
            <person name="Nolan M."/>
            <person name="Ohm R."/>
            <person name="Pangilinan J."/>
            <person name="Park H.-J."/>
            <person name="Ramirez L."/>
            <person name="Alfaro M."/>
            <person name="Sun H."/>
            <person name="Tritt A."/>
            <person name="Yoshinaga Y."/>
            <person name="Zwiers L.-H."/>
            <person name="Turgeon B."/>
            <person name="Goodwin S."/>
            <person name="Spatafora J."/>
            <person name="Crous P."/>
            <person name="Grigoriev I."/>
        </authorList>
    </citation>
    <scope>NUCLEOTIDE SEQUENCE</scope>
    <source>
        <strain evidence="3">CBS 121410</strain>
    </source>
</reference>